<dbReference type="InterPro" id="IPR045397">
    <property type="entry name" value="TumE-like"/>
</dbReference>
<organism evidence="1 2">
    <name type="scientific">Pseudescherichia vulneris NBRC 102420</name>
    <dbReference type="NCBI Taxonomy" id="1115515"/>
    <lineage>
        <taxon>Bacteria</taxon>
        <taxon>Pseudomonadati</taxon>
        <taxon>Pseudomonadota</taxon>
        <taxon>Gammaproteobacteria</taxon>
        <taxon>Enterobacterales</taxon>
        <taxon>Enterobacteriaceae</taxon>
        <taxon>Pseudescherichia</taxon>
    </lineage>
</organism>
<dbReference type="RefSeq" id="WP_042390257.1">
    <property type="nucleotide sequence ID" value="NZ_BBMZ01000008.1"/>
</dbReference>
<proteinExistence type="predicted"/>
<dbReference type="AlphaFoldDB" id="A0A090VRG2"/>
<accession>A0A090VRG2</accession>
<name>A0A090VRG2_PSEVU</name>
<sequence>MSAKLYKKFTRYLDENAYIQVLIWEVDPAILGSKHGFKYSMAYVVSGTCVMRYDNERGKGDHKHIGGHEFSTTFVSIDRLFADFLSDVETIRKEKA</sequence>
<evidence type="ECO:0000313" key="2">
    <source>
        <dbReference type="Proteomes" id="UP000029462"/>
    </source>
</evidence>
<reference evidence="1 2" key="1">
    <citation type="submission" date="2014-09" db="EMBL/GenBank/DDBJ databases">
        <title>Whole genome shotgun sequence of Escherichia vulneris NBRC 102420.</title>
        <authorList>
            <person name="Yoshida Y."/>
            <person name="Hosoyama A."/>
            <person name="Tsuchikane K."/>
            <person name="Ohji S."/>
            <person name="Ichikawa N."/>
            <person name="Kimura A."/>
            <person name="Yamazoe A."/>
            <person name="Ezaki T."/>
            <person name="Fujita N."/>
        </authorList>
    </citation>
    <scope>NUCLEOTIDE SEQUENCE [LARGE SCALE GENOMIC DNA]</scope>
    <source>
        <strain evidence="1 2">NBRC 102420</strain>
    </source>
</reference>
<protein>
    <submittedName>
        <fullName evidence="1">Uncharacterized protein</fullName>
    </submittedName>
</protein>
<dbReference type="OrthoDB" id="7451512at2"/>
<dbReference type="STRING" id="1115515.EV102420_08_01750"/>
<keyword evidence="2" id="KW-1185">Reference proteome</keyword>
<comment type="caution">
    <text evidence="1">The sequence shown here is derived from an EMBL/GenBank/DDBJ whole genome shotgun (WGS) entry which is preliminary data.</text>
</comment>
<evidence type="ECO:0000313" key="1">
    <source>
        <dbReference type="EMBL" id="GAL57712.1"/>
    </source>
</evidence>
<dbReference type="Proteomes" id="UP000029462">
    <property type="component" value="Unassembled WGS sequence"/>
</dbReference>
<dbReference type="eggNOG" id="ENOG5032Y3P">
    <property type="taxonomic scope" value="Bacteria"/>
</dbReference>
<gene>
    <name evidence="1" type="ORF">EV102420_08_01750</name>
</gene>
<dbReference type="EMBL" id="BBMZ01000008">
    <property type="protein sequence ID" value="GAL57712.1"/>
    <property type="molecule type" value="Genomic_DNA"/>
</dbReference>
<dbReference type="Pfam" id="PF20126">
    <property type="entry name" value="TumE"/>
    <property type="match status" value="1"/>
</dbReference>